<dbReference type="AlphaFoldDB" id="A0A4R0P3S8"/>
<dbReference type="Proteomes" id="UP000291485">
    <property type="component" value="Unassembled WGS sequence"/>
</dbReference>
<dbReference type="EMBL" id="SJSN01000007">
    <property type="protein sequence ID" value="TCD10268.1"/>
    <property type="molecule type" value="Genomic_DNA"/>
</dbReference>
<organism evidence="1 2">
    <name type="scientific">Pedobacter frigidisoli</name>
    <dbReference type="NCBI Taxonomy" id="2530455"/>
    <lineage>
        <taxon>Bacteria</taxon>
        <taxon>Pseudomonadati</taxon>
        <taxon>Bacteroidota</taxon>
        <taxon>Sphingobacteriia</taxon>
        <taxon>Sphingobacteriales</taxon>
        <taxon>Sphingobacteriaceae</taxon>
        <taxon>Pedobacter</taxon>
    </lineage>
</organism>
<accession>A0A4R0P3S8</accession>
<dbReference type="OrthoDB" id="1432366at2"/>
<sequence length="166" mass="19640">MQMIIQKTAENLIDAFIQPHAFTEFLFYLKKEDLEVIKIHMDDFANAKNSTKEIREALQAIHSDENSFILIPRISIKNRLDNSKAFITKYPQYRSLLDKNFEYMIISSIEFESNNLSFPEDEVTFGLEMEFLTKGIQSSDIKLKWTDFYRNLARVEALKWLKDIQK</sequence>
<reference evidence="1 2" key="1">
    <citation type="submission" date="2019-02" db="EMBL/GenBank/DDBJ databases">
        <title>Pedobacter sp. RP-3-11 sp. nov., isolated from Arctic soil.</title>
        <authorList>
            <person name="Dahal R.H."/>
        </authorList>
    </citation>
    <scope>NUCLEOTIDE SEQUENCE [LARGE SCALE GENOMIC DNA]</scope>
    <source>
        <strain evidence="1 2">RP-3-11</strain>
    </source>
</reference>
<evidence type="ECO:0000313" key="2">
    <source>
        <dbReference type="Proteomes" id="UP000291485"/>
    </source>
</evidence>
<name>A0A4R0P3S8_9SPHI</name>
<comment type="caution">
    <text evidence="1">The sequence shown here is derived from an EMBL/GenBank/DDBJ whole genome shotgun (WGS) entry which is preliminary data.</text>
</comment>
<proteinExistence type="predicted"/>
<protein>
    <submittedName>
        <fullName evidence="1">Uncharacterized protein</fullName>
    </submittedName>
</protein>
<gene>
    <name evidence="1" type="ORF">EZ449_10640</name>
</gene>
<dbReference type="RefSeq" id="WP_131558482.1">
    <property type="nucleotide sequence ID" value="NZ_SJSN01000007.1"/>
</dbReference>
<evidence type="ECO:0000313" key="1">
    <source>
        <dbReference type="EMBL" id="TCD10268.1"/>
    </source>
</evidence>
<keyword evidence="2" id="KW-1185">Reference proteome</keyword>